<evidence type="ECO:0000256" key="1">
    <source>
        <dbReference type="ARBA" id="ARBA00022729"/>
    </source>
</evidence>
<dbReference type="GO" id="GO:0030246">
    <property type="term" value="F:carbohydrate binding"/>
    <property type="evidence" value="ECO:0007669"/>
    <property type="project" value="TreeGrafter"/>
</dbReference>
<dbReference type="InterPro" id="IPR004682">
    <property type="entry name" value="TRAP_DctP"/>
</dbReference>
<dbReference type="Gene3D" id="3.40.190.170">
    <property type="entry name" value="Bacterial extracellular solute-binding protein, family 7"/>
    <property type="match status" value="1"/>
</dbReference>
<dbReference type="GO" id="GO:0030288">
    <property type="term" value="C:outer membrane-bounded periplasmic space"/>
    <property type="evidence" value="ECO:0007669"/>
    <property type="project" value="InterPro"/>
</dbReference>
<dbReference type="KEGG" id="byl:A4V09_12505"/>
<dbReference type="EMBL" id="CP015405">
    <property type="protein sequence ID" value="ANU76519.1"/>
    <property type="molecule type" value="Genomic_DNA"/>
</dbReference>
<accession>A0A1C7IDE8</accession>
<dbReference type="PANTHER" id="PTHR33376">
    <property type="match status" value="1"/>
</dbReference>
<dbReference type="InterPro" id="IPR018389">
    <property type="entry name" value="DctP_fam"/>
</dbReference>
<dbReference type="NCBIfam" id="TIGR00787">
    <property type="entry name" value="dctP"/>
    <property type="match status" value="1"/>
</dbReference>
<feature type="region of interest" description="Disordered" evidence="2">
    <location>
        <begin position="27"/>
        <end position="52"/>
    </location>
</feature>
<dbReference type="PROSITE" id="PS51257">
    <property type="entry name" value="PROKAR_LIPOPROTEIN"/>
    <property type="match status" value="1"/>
</dbReference>
<sequence length="359" mass="39348">MKNKILAALLTITLAGVMTGCGNSSGGGNTDTSAAQASGSTADSGTKSEDTMLGADSATVRLKVGTTTAPEGHYVKGLQEMQKLLEEYSSGEMTLDIYPNSQLGNERDMMENVGMGVQEMCLISTGPIPNFVSDFAVLDLPYLFEDEEHAYEVLDGEVGTSLLQQLDSQGIKGVGFWENGFREVTNDKKEIKTPDDLKGMKIRTMENSVHMETYQSLGATATPMAWSEIFTALQQGTVDGQENPIAIIESAKVYEVQKYVSMIDIFYSPCVLMIAQSTYDGFTDEQKEAFDKAAEEAKDYQRDYSSNYNKEAIENMKDAGVTVTEVDKEVWKDAANAVYDRLDSLKLNKELVEKIQSSN</sequence>
<name>A0A1C7IDE8_9FIRM</name>
<dbReference type="CDD" id="cd13675">
    <property type="entry name" value="PBP2_TRAP_SBP_like_5"/>
    <property type="match status" value="1"/>
</dbReference>
<dbReference type="PIRSF" id="PIRSF006470">
    <property type="entry name" value="DctB"/>
    <property type="match status" value="1"/>
</dbReference>
<evidence type="ECO:0000256" key="3">
    <source>
        <dbReference type="SAM" id="SignalP"/>
    </source>
</evidence>
<dbReference type="RefSeq" id="WP_065542680.1">
    <property type="nucleotide sequence ID" value="NZ_CP015405.2"/>
</dbReference>
<evidence type="ECO:0000256" key="2">
    <source>
        <dbReference type="SAM" id="MobiDB-lite"/>
    </source>
</evidence>
<reference evidence="4" key="1">
    <citation type="submission" date="2017-04" db="EMBL/GenBank/DDBJ databases">
        <title>Complete Genome Sequences of Twelve Strains of a Stable Defined Moderately Diverse Mouse Microbiota 2 (sDMDMm2).</title>
        <authorList>
            <person name="Uchimura Y."/>
            <person name="Wyss M."/>
            <person name="Brugiroux S."/>
            <person name="Limenitakis J.P."/>
            <person name="Stecher B."/>
            <person name="McCoy K.D."/>
            <person name="Macpherson A.J."/>
        </authorList>
    </citation>
    <scope>NUCLEOTIDE SEQUENCE</scope>
    <source>
        <strain evidence="4">YL58</strain>
    </source>
</reference>
<dbReference type="OrthoDB" id="9815946at2"/>
<dbReference type="PANTHER" id="PTHR33376:SF2">
    <property type="entry name" value="DICARBOXYLATE-BINDING PERIPLASMIC PROTEIN"/>
    <property type="match status" value="1"/>
</dbReference>
<feature type="compositionally biased region" description="Polar residues" evidence="2">
    <location>
        <begin position="34"/>
        <end position="45"/>
    </location>
</feature>
<dbReference type="STRING" id="1796616.A4V09_12505"/>
<dbReference type="Pfam" id="PF03480">
    <property type="entry name" value="DctP"/>
    <property type="match status" value="1"/>
</dbReference>
<keyword evidence="1 3" id="KW-0732">Signal</keyword>
<evidence type="ECO:0008006" key="6">
    <source>
        <dbReference type="Google" id="ProtNLM"/>
    </source>
</evidence>
<evidence type="ECO:0000313" key="4">
    <source>
        <dbReference type="EMBL" id="ANU76519.1"/>
    </source>
</evidence>
<gene>
    <name evidence="4" type="ORF">A4V09_12505</name>
</gene>
<feature type="signal peptide" evidence="3">
    <location>
        <begin position="1"/>
        <end position="20"/>
    </location>
</feature>
<dbReference type="NCBIfam" id="NF037995">
    <property type="entry name" value="TRAP_S1"/>
    <property type="match status" value="1"/>
</dbReference>
<dbReference type="InterPro" id="IPR038404">
    <property type="entry name" value="TRAP_DctP_sf"/>
</dbReference>
<organism evidence="4 5">
    <name type="scientific">Blautia pseudococcoides</name>
    <dbReference type="NCBI Taxonomy" id="1796616"/>
    <lineage>
        <taxon>Bacteria</taxon>
        <taxon>Bacillati</taxon>
        <taxon>Bacillota</taxon>
        <taxon>Clostridia</taxon>
        <taxon>Lachnospirales</taxon>
        <taxon>Lachnospiraceae</taxon>
        <taxon>Blautia</taxon>
    </lineage>
</organism>
<proteinExistence type="predicted"/>
<keyword evidence="5" id="KW-1185">Reference proteome</keyword>
<dbReference type="SUPFAM" id="SSF53850">
    <property type="entry name" value="Periplasmic binding protein-like II"/>
    <property type="match status" value="1"/>
</dbReference>
<dbReference type="Proteomes" id="UP000092574">
    <property type="component" value="Chromosome"/>
</dbReference>
<dbReference type="GO" id="GO:0055085">
    <property type="term" value="P:transmembrane transport"/>
    <property type="evidence" value="ECO:0007669"/>
    <property type="project" value="InterPro"/>
</dbReference>
<protein>
    <recommendedName>
        <fullName evidence="6">Tripartite ATP-independent transporter DctP family solute receptor</fullName>
    </recommendedName>
</protein>
<evidence type="ECO:0000313" key="5">
    <source>
        <dbReference type="Proteomes" id="UP000092574"/>
    </source>
</evidence>
<dbReference type="AlphaFoldDB" id="A0A1C7IDE8"/>
<feature type="chain" id="PRO_5038579240" description="Tripartite ATP-independent transporter DctP family solute receptor" evidence="3">
    <location>
        <begin position="21"/>
        <end position="359"/>
    </location>
</feature>